<dbReference type="PANTHER" id="PTHR42648">
    <property type="entry name" value="TRANSPOSASE, PUTATIVE-RELATED"/>
    <property type="match status" value="1"/>
</dbReference>
<keyword evidence="4" id="KW-0645">Protease</keyword>
<dbReference type="PANTHER" id="PTHR42648:SF11">
    <property type="entry name" value="TRANSPOSON TY4-P GAG-POL POLYPROTEIN"/>
    <property type="match status" value="1"/>
</dbReference>
<dbReference type="GO" id="GO:0015074">
    <property type="term" value="P:DNA integration"/>
    <property type="evidence" value="ECO:0007669"/>
    <property type="project" value="UniProtKB-KW"/>
</dbReference>
<dbReference type="eggNOG" id="KOG0017">
    <property type="taxonomic scope" value="Eukaryota"/>
</dbReference>
<evidence type="ECO:0000256" key="1">
    <source>
        <dbReference type="ARBA" id="ARBA00002180"/>
    </source>
</evidence>
<dbReference type="InterPro" id="IPR054722">
    <property type="entry name" value="PolX-like_BBD"/>
</dbReference>
<evidence type="ECO:0000256" key="24">
    <source>
        <dbReference type="SAM" id="MobiDB-lite"/>
    </source>
</evidence>
<evidence type="ECO:0000256" key="9">
    <source>
        <dbReference type="ARBA" id="ARBA00022750"/>
    </source>
</evidence>
<dbReference type="InterPro" id="IPR057670">
    <property type="entry name" value="SH3_retrovirus"/>
</dbReference>
<dbReference type="FunCoup" id="B8M447">
    <property type="interactions" value="610"/>
</dbReference>
<keyword evidence="18" id="KW-0917">Virion maturation</keyword>
<dbReference type="GO" id="GO:0006310">
    <property type="term" value="P:DNA recombination"/>
    <property type="evidence" value="ECO:0007669"/>
    <property type="project" value="UniProtKB-KW"/>
</dbReference>
<evidence type="ECO:0000256" key="12">
    <source>
        <dbReference type="ARBA" id="ARBA00022840"/>
    </source>
</evidence>
<dbReference type="Gene3D" id="3.30.420.10">
    <property type="entry name" value="Ribonuclease H-like superfamily/Ribonuclease H"/>
    <property type="match status" value="2"/>
</dbReference>
<keyword evidence="15" id="KW-0229">DNA integration</keyword>
<dbReference type="GO" id="GO:0005634">
    <property type="term" value="C:nucleus"/>
    <property type="evidence" value="ECO:0007669"/>
    <property type="project" value="UniProtKB-ARBA"/>
</dbReference>
<dbReference type="HOGENOM" id="CLU_001650_18_4_1"/>
<keyword evidence="7" id="KW-0479">Metal-binding</keyword>
<accession>B8M447</accession>
<keyword evidence="17" id="KW-0239">DNA-directed DNA polymerase</keyword>
<dbReference type="Pfam" id="PF25597">
    <property type="entry name" value="SH3_retrovirus"/>
    <property type="match status" value="1"/>
</dbReference>
<dbReference type="Proteomes" id="UP000001745">
    <property type="component" value="Unassembled WGS sequence"/>
</dbReference>
<evidence type="ECO:0000256" key="20">
    <source>
        <dbReference type="ARBA" id="ARBA00023172"/>
    </source>
</evidence>
<keyword evidence="6" id="KW-0540">Nuclease</keyword>
<keyword evidence="12" id="KW-0067">ATP-binding</keyword>
<dbReference type="GO" id="GO:0032196">
    <property type="term" value="P:transposition"/>
    <property type="evidence" value="ECO:0007669"/>
    <property type="project" value="UniProtKB-KW"/>
</dbReference>
<evidence type="ECO:0000256" key="13">
    <source>
        <dbReference type="ARBA" id="ARBA00022842"/>
    </source>
</evidence>
<dbReference type="GO" id="GO:0004519">
    <property type="term" value="F:endonuclease activity"/>
    <property type="evidence" value="ECO:0007669"/>
    <property type="project" value="UniProtKB-KW"/>
</dbReference>
<dbReference type="Pfam" id="PF07727">
    <property type="entry name" value="RVT_2"/>
    <property type="match status" value="1"/>
</dbReference>
<dbReference type="PROSITE" id="PS50994">
    <property type="entry name" value="INTEGRASE"/>
    <property type="match status" value="1"/>
</dbReference>
<keyword evidence="13" id="KW-0460">Magnesium</keyword>
<dbReference type="CDD" id="cd09272">
    <property type="entry name" value="RNase_HI_RT_Ty1"/>
    <property type="match status" value="1"/>
</dbReference>
<evidence type="ECO:0000256" key="3">
    <source>
        <dbReference type="ARBA" id="ARBA00022612"/>
    </source>
</evidence>
<evidence type="ECO:0000256" key="5">
    <source>
        <dbReference type="ARBA" id="ARBA00022695"/>
    </source>
</evidence>
<dbReference type="PhylomeDB" id="B8M447"/>
<dbReference type="SUPFAM" id="SSF56672">
    <property type="entry name" value="DNA/RNA polymerases"/>
    <property type="match status" value="1"/>
</dbReference>
<dbReference type="OrthoDB" id="4356562at2759"/>
<comment type="catalytic activity">
    <reaction evidence="22">
        <text>DNA(n) + a 2'-deoxyribonucleoside 5'-triphosphate = DNA(n+1) + diphosphate</text>
        <dbReference type="Rhea" id="RHEA:22508"/>
        <dbReference type="Rhea" id="RHEA-COMP:17339"/>
        <dbReference type="Rhea" id="RHEA-COMP:17340"/>
        <dbReference type="ChEBI" id="CHEBI:33019"/>
        <dbReference type="ChEBI" id="CHEBI:61560"/>
        <dbReference type="ChEBI" id="CHEBI:173112"/>
        <dbReference type="EC" id="2.7.7.49"/>
    </reaction>
</comment>
<evidence type="ECO:0000256" key="19">
    <source>
        <dbReference type="ARBA" id="ARBA00023125"/>
    </source>
</evidence>
<keyword evidence="5" id="KW-0548">Nucleotidyltransferase</keyword>
<dbReference type="GO" id="GO:0003677">
    <property type="term" value="F:DNA binding"/>
    <property type="evidence" value="ECO:0007669"/>
    <property type="project" value="UniProtKB-KW"/>
</dbReference>
<keyword evidence="10" id="KW-0255">Endonuclease</keyword>
<evidence type="ECO:0000256" key="21">
    <source>
        <dbReference type="ARBA" id="ARBA00023268"/>
    </source>
</evidence>
<keyword evidence="17" id="KW-0808">Transferase</keyword>
<evidence type="ECO:0000256" key="16">
    <source>
        <dbReference type="ARBA" id="ARBA00022918"/>
    </source>
</evidence>
<protein>
    <recommendedName>
        <fullName evidence="25">Integrase catalytic domain-containing protein</fullName>
    </recommendedName>
</protein>
<dbReference type="GO" id="GO:0046872">
    <property type="term" value="F:metal ion binding"/>
    <property type="evidence" value="ECO:0007669"/>
    <property type="project" value="UniProtKB-KW"/>
</dbReference>
<keyword evidence="19" id="KW-0238">DNA-binding</keyword>
<evidence type="ECO:0000256" key="8">
    <source>
        <dbReference type="ARBA" id="ARBA00022741"/>
    </source>
</evidence>
<evidence type="ECO:0000256" key="22">
    <source>
        <dbReference type="ARBA" id="ARBA00048173"/>
    </source>
</evidence>
<dbReference type="InterPro" id="IPR043502">
    <property type="entry name" value="DNA/RNA_pol_sf"/>
</dbReference>
<evidence type="ECO:0000256" key="18">
    <source>
        <dbReference type="ARBA" id="ARBA00023113"/>
    </source>
</evidence>
<sequence>MDTRKNIVILKTTDDWRKWIEQLSTEAMKENVWEYINPDPNRMVLEPAPAKPTEPVAPEIDFSKTSEAQLLLQKYQIESNTYERQLSRYEKHQKRMKHMRSYILDTVYIGHKPMIREISEVSEIIRKLKKELAPKPNRERALLIEQHRELIMTKNSLKPKELIQKWRDLIIDMKFAKFTEIPDDRLTRDFIKTTENVLPKFYETWTTRMIEFDLDSGATNLIEIPTVDEIISQFEQWEEVYTKSNPPSRRDIAMATFGDKSDQTEKEKQDTTPKQKTRTCICGQEHLFEDCPYVNSKKRTVNWKPDEAIQKKFEQLERRHGHPRAKMLQRIKKKLEKEGSSGTKVSFLTDAKNDNGNKESANLLYDSDEYIGILLNAKQPSLNPPISTALSASSRNLDIKEMTLLDSGATVHITNKRDKLINMQSNVRTIMAGKTEIQMYGPGQYILHPTDPISDKVICKGIRILEMWYVEGFPTTIISMSQLRSHGIKYDGKTDRLWSERTNEDLCHVKCTGKLYLLEWNSNKNSKTSLSKELALSSFDKRILKDPAQVWHKRFAHVSNKSIENIEKATEGANITAPFQKRNEEGFEEKCEVCAITKIRKKISRVPMTPPTRPFQKLFVDIIVMNLAMNKDSYALHAVDPYTKFHILTTTRTKSVNFNLENMIEEIEHTFKTRIEEIQLDGESSLNGISFRDYSQKRKIRLIVTVPDTPEQNGPSERAGGIISMKSRSLIQEANLPQGLWPEAMKAAVWILNRTPIKALGYKTAYEMAHGTKPYVGNLFLFGSKAYVRVDTKKSEKMALRAQIGFLVGYEAHNIWKVWTTGPNGSKVIRARDVIFDETKKYDPEHPFVKEIVREGVQRYVDNVDIPNLEDIEQNDIIDSVDEDMNLQSMVSPVVSNIENTGGTLPHDSMDISRPGQALDIQQDVPQNMEIDEPTQPDQDTMDIDHENPENEAQEATQIDNREKSVVKKLKIDSAGGVEHEDNIKEEVDEDKNIPSDKQLPQSSSPVTMERLSANHDAEKANNVNNDLPTPPQGASQHSSEKNESTGTQEPLSTSRAQEINADLSESNIVTGPRIRVPSKRALSPESSSLSRKKHKKLSRAFLARQKLLQDSTTDKILLAALEKLEKPLTEQLPPEPKNWTGVLRHKFKNQFIQAAKTEFEALNKKGTFEFVPRPQNKHILPLTWVFKYKFDKYGKLSKFKARICVRGDLQQPNELEKRAATLAARNFRLMMALAAIFDLEIVQYDAVNAFINSLLDEEVYTLCPDGFKQSGKVIKLRRALYGLRRSPRLWQKELTTTLLSLGFVPIPDEECLFIKNGVLILFFVDDILVFYDKDKKQAIFEETEKGLTSKYELRKMDKFEWFLNIRILRDRAQRKIWLCQDSYIAKIASQFNINTTNNVDTPISGNIEASKGEATNQEIHAYQELVGSALYASIMTRIDVAKAVNELAKHTKNPSIAHFQQIRRVIQYLYNTRFLAIEFSPPQNPEKDAFICASDASFGDNPDRTSSEGYLVQIYGGPVDWRATKQRLVTTSTTEAELRAATEAAKRLQVWKRVFRSIGFKPDRELSIQCDNKQTVALLTSEEPQFRTNLKHVDIYHHWLRQEISKKRLRIEWVDTKRMAADGLTKILRGQPFLDWRKHQGLVNIGHLTQE</sequence>
<dbReference type="GO" id="GO:0003723">
    <property type="term" value="F:RNA binding"/>
    <property type="evidence" value="ECO:0007669"/>
    <property type="project" value="UniProtKB-KW"/>
</dbReference>
<feature type="compositionally biased region" description="Polar residues" evidence="24">
    <location>
        <begin position="1022"/>
        <end position="1038"/>
    </location>
</feature>
<evidence type="ECO:0000313" key="27">
    <source>
        <dbReference type="Proteomes" id="UP000001745"/>
    </source>
</evidence>
<dbReference type="InterPro" id="IPR013103">
    <property type="entry name" value="RVT_2"/>
</dbReference>
<feature type="region of interest" description="Disordered" evidence="24">
    <location>
        <begin position="244"/>
        <end position="275"/>
    </location>
</feature>
<dbReference type="InterPro" id="IPR039537">
    <property type="entry name" value="Retrotran_Ty1/copia-like"/>
</dbReference>
<evidence type="ECO:0000256" key="6">
    <source>
        <dbReference type="ARBA" id="ARBA00022722"/>
    </source>
</evidence>
<gene>
    <name evidence="26" type="ORF">TSTA_039840</name>
</gene>
<keyword evidence="3" id="KW-1188">Viral release from host cell</keyword>
<keyword evidence="20" id="KW-0233">DNA recombination</keyword>
<feature type="compositionally biased region" description="Basic and acidic residues" evidence="24">
    <location>
        <begin position="259"/>
        <end position="273"/>
    </location>
</feature>
<evidence type="ECO:0000256" key="14">
    <source>
        <dbReference type="ARBA" id="ARBA00022884"/>
    </source>
</evidence>
<keyword evidence="27" id="KW-1185">Reference proteome</keyword>
<evidence type="ECO:0000256" key="7">
    <source>
        <dbReference type="ARBA" id="ARBA00022723"/>
    </source>
</evidence>
<dbReference type="GO" id="GO:0003887">
    <property type="term" value="F:DNA-directed DNA polymerase activity"/>
    <property type="evidence" value="ECO:0007669"/>
    <property type="project" value="UniProtKB-KW"/>
</dbReference>
<evidence type="ECO:0000256" key="10">
    <source>
        <dbReference type="ARBA" id="ARBA00022759"/>
    </source>
</evidence>
<organism evidence="26 27">
    <name type="scientific">Talaromyces stipitatus (strain ATCC 10500 / CBS 375.48 / QM 6759 / NRRL 1006)</name>
    <name type="common">Penicillium stipitatum</name>
    <dbReference type="NCBI Taxonomy" id="441959"/>
    <lineage>
        <taxon>Eukaryota</taxon>
        <taxon>Fungi</taxon>
        <taxon>Dikarya</taxon>
        <taxon>Ascomycota</taxon>
        <taxon>Pezizomycotina</taxon>
        <taxon>Eurotiomycetes</taxon>
        <taxon>Eurotiomycetidae</taxon>
        <taxon>Eurotiales</taxon>
        <taxon>Trichocomaceae</taxon>
        <taxon>Talaromyces</taxon>
        <taxon>Talaromyces sect. Talaromyces</taxon>
    </lineage>
</organism>
<dbReference type="InterPro" id="IPR001584">
    <property type="entry name" value="Integrase_cat-core"/>
</dbReference>
<dbReference type="GO" id="GO:0006508">
    <property type="term" value="P:proteolysis"/>
    <property type="evidence" value="ECO:0007669"/>
    <property type="project" value="UniProtKB-KW"/>
</dbReference>
<reference evidence="27" key="1">
    <citation type="journal article" date="2015" name="Genome Announc.">
        <title>Genome sequence of the AIDS-associated pathogen Penicillium marneffei (ATCC18224) and its near taxonomic relative Talaromyces stipitatus (ATCC10500).</title>
        <authorList>
            <person name="Nierman W.C."/>
            <person name="Fedorova-Abrams N.D."/>
            <person name="Andrianopoulos A."/>
        </authorList>
    </citation>
    <scope>NUCLEOTIDE SEQUENCE [LARGE SCALE GENOMIC DNA]</scope>
    <source>
        <strain evidence="27">ATCC 10500 / CBS 375.48 / QM 6759 / NRRL 1006</strain>
    </source>
</reference>
<dbReference type="InParanoid" id="B8M447"/>
<proteinExistence type="predicted"/>
<dbReference type="STRING" id="441959.B8M447"/>
<dbReference type="Pfam" id="PF22936">
    <property type="entry name" value="Pol_BBD"/>
    <property type="match status" value="1"/>
</dbReference>
<feature type="domain" description="Integrase catalytic" evidence="25">
    <location>
        <begin position="610"/>
        <end position="773"/>
    </location>
</feature>
<dbReference type="GeneID" id="8109322"/>
<evidence type="ECO:0000259" key="25">
    <source>
        <dbReference type="PROSITE" id="PS50994"/>
    </source>
</evidence>
<keyword evidence="2" id="KW-0815">Transposition</keyword>
<evidence type="ECO:0000256" key="2">
    <source>
        <dbReference type="ARBA" id="ARBA00022578"/>
    </source>
</evidence>
<dbReference type="VEuPathDB" id="FungiDB:TSTA_039840"/>
<comment type="function">
    <text evidence="1">The aspartyl protease (PR) mediates the proteolytic cleavages of the Gag and Gag-Pol polyproteins after assembly of the VLP.</text>
</comment>
<evidence type="ECO:0000256" key="11">
    <source>
        <dbReference type="ARBA" id="ARBA00022801"/>
    </source>
</evidence>
<dbReference type="GO" id="GO:0003964">
    <property type="term" value="F:RNA-directed DNA polymerase activity"/>
    <property type="evidence" value="ECO:0007669"/>
    <property type="project" value="UniProtKB-KW"/>
</dbReference>
<keyword evidence="11" id="KW-0378">Hydrolase</keyword>
<evidence type="ECO:0000313" key="26">
    <source>
        <dbReference type="EMBL" id="EED20790.1"/>
    </source>
</evidence>
<evidence type="ECO:0000256" key="15">
    <source>
        <dbReference type="ARBA" id="ARBA00022908"/>
    </source>
</evidence>
<keyword evidence="8" id="KW-0547">Nucleotide-binding</keyword>
<dbReference type="SUPFAM" id="SSF53098">
    <property type="entry name" value="Ribonuclease H-like"/>
    <property type="match status" value="1"/>
</dbReference>
<dbReference type="GO" id="GO:0004190">
    <property type="term" value="F:aspartic-type endopeptidase activity"/>
    <property type="evidence" value="ECO:0007669"/>
    <property type="project" value="UniProtKB-KW"/>
</dbReference>
<feature type="region of interest" description="Disordered" evidence="24">
    <location>
        <begin position="1020"/>
        <end position="1095"/>
    </location>
</feature>
<evidence type="ECO:0000256" key="4">
    <source>
        <dbReference type="ARBA" id="ARBA00022670"/>
    </source>
</evidence>
<dbReference type="EMBL" id="EQ962654">
    <property type="protein sequence ID" value="EED20790.1"/>
    <property type="molecule type" value="Genomic_DNA"/>
</dbReference>
<feature type="region of interest" description="Disordered" evidence="24">
    <location>
        <begin position="930"/>
        <end position="1008"/>
    </location>
</feature>
<keyword evidence="21" id="KW-0511">Multifunctional enzyme</keyword>
<dbReference type="InterPro" id="IPR012337">
    <property type="entry name" value="RNaseH-like_sf"/>
</dbReference>
<evidence type="ECO:0000256" key="17">
    <source>
        <dbReference type="ARBA" id="ARBA00022932"/>
    </source>
</evidence>
<keyword evidence="14" id="KW-0694">RNA-binding</keyword>
<feature type="compositionally biased region" description="Basic and acidic residues" evidence="24">
    <location>
        <begin position="960"/>
        <end position="995"/>
    </location>
</feature>
<comment type="catalytic activity">
    <reaction evidence="23">
        <text>DNA(n) + a 2'-deoxyribonucleoside 5'-triphosphate = DNA(n+1) + diphosphate</text>
        <dbReference type="Rhea" id="RHEA:22508"/>
        <dbReference type="Rhea" id="RHEA-COMP:17339"/>
        <dbReference type="Rhea" id="RHEA-COMP:17340"/>
        <dbReference type="ChEBI" id="CHEBI:33019"/>
        <dbReference type="ChEBI" id="CHEBI:61560"/>
        <dbReference type="ChEBI" id="CHEBI:173112"/>
        <dbReference type="EC" id="2.7.7.7"/>
    </reaction>
</comment>
<evidence type="ECO:0000256" key="23">
    <source>
        <dbReference type="ARBA" id="ARBA00049244"/>
    </source>
</evidence>
<keyword evidence="9" id="KW-0064">Aspartyl protease</keyword>
<dbReference type="RefSeq" id="XP_002481224.1">
    <property type="nucleotide sequence ID" value="XM_002481179.1"/>
</dbReference>
<dbReference type="GO" id="GO:0005524">
    <property type="term" value="F:ATP binding"/>
    <property type="evidence" value="ECO:0007669"/>
    <property type="project" value="UniProtKB-KW"/>
</dbReference>
<name>B8M447_TALSN</name>
<feature type="compositionally biased region" description="Polar residues" evidence="24">
    <location>
        <begin position="1045"/>
        <end position="1070"/>
    </location>
</feature>
<dbReference type="InterPro" id="IPR036397">
    <property type="entry name" value="RNaseH_sf"/>
</dbReference>
<keyword evidence="16" id="KW-0695">RNA-directed DNA polymerase</keyword>